<proteinExistence type="predicted"/>
<comment type="caution">
    <text evidence="4">The sequence shown here is derived from an EMBL/GenBank/DDBJ whole genome shotgun (WGS) entry which is preliminary data.</text>
</comment>
<feature type="region of interest" description="Disordered" evidence="2">
    <location>
        <begin position="282"/>
        <end position="313"/>
    </location>
</feature>
<dbReference type="Pfam" id="PF00403">
    <property type="entry name" value="HMA"/>
    <property type="match status" value="1"/>
</dbReference>
<evidence type="ECO:0000256" key="2">
    <source>
        <dbReference type="SAM" id="MobiDB-lite"/>
    </source>
</evidence>
<dbReference type="PROSITE" id="PS50846">
    <property type="entry name" value="HMA_2"/>
    <property type="match status" value="1"/>
</dbReference>
<organism evidence="4 5">
    <name type="scientific">Digitaria exilis</name>
    <dbReference type="NCBI Taxonomy" id="1010633"/>
    <lineage>
        <taxon>Eukaryota</taxon>
        <taxon>Viridiplantae</taxon>
        <taxon>Streptophyta</taxon>
        <taxon>Embryophyta</taxon>
        <taxon>Tracheophyta</taxon>
        <taxon>Spermatophyta</taxon>
        <taxon>Magnoliopsida</taxon>
        <taxon>Liliopsida</taxon>
        <taxon>Poales</taxon>
        <taxon>Poaceae</taxon>
        <taxon>PACMAD clade</taxon>
        <taxon>Panicoideae</taxon>
        <taxon>Panicodae</taxon>
        <taxon>Paniceae</taxon>
        <taxon>Anthephorinae</taxon>
        <taxon>Digitaria</taxon>
    </lineage>
</organism>
<dbReference type="InterPro" id="IPR006121">
    <property type="entry name" value="HMA_dom"/>
</dbReference>
<dbReference type="OrthoDB" id="694602at2759"/>
<dbReference type="CDD" id="cd00371">
    <property type="entry name" value="HMA"/>
    <property type="match status" value="1"/>
</dbReference>
<dbReference type="GO" id="GO:0046872">
    <property type="term" value="F:metal ion binding"/>
    <property type="evidence" value="ECO:0007669"/>
    <property type="project" value="UniProtKB-KW"/>
</dbReference>
<dbReference type="Proteomes" id="UP000636709">
    <property type="component" value="Unassembled WGS sequence"/>
</dbReference>
<evidence type="ECO:0000256" key="1">
    <source>
        <dbReference type="ARBA" id="ARBA00022723"/>
    </source>
</evidence>
<feature type="region of interest" description="Disordered" evidence="2">
    <location>
        <begin position="68"/>
        <end position="103"/>
    </location>
</feature>
<evidence type="ECO:0000259" key="3">
    <source>
        <dbReference type="PROSITE" id="PS50846"/>
    </source>
</evidence>
<dbReference type="PROSITE" id="PS01047">
    <property type="entry name" value="HMA_1"/>
    <property type="match status" value="1"/>
</dbReference>
<dbReference type="SUPFAM" id="SSF55008">
    <property type="entry name" value="HMA, heavy metal-associated domain"/>
    <property type="match status" value="1"/>
</dbReference>
<dbReference type="AlphaFoldDB" id="A0A835EY53"/>
<dbReference type="PANTHER" id="PTHR46413:SF6">
    <property type="entry name" value="HMA DOMAIN-CONTAINING PROTEIN"/>
    <property type="match status" value="1"/>
</dbReference>
<feature type="domain" description="HMA" evidence="3">
    <location>
        <begin position="1"/>
        <end position="64"/>
    </location>
</feature>
<evidence type="ECO:0000313" key="5">
    <source>
        <dbReference type="Proteomes" id="UP000636709"/>
    </source>
</evidence>
<dbReference type="InterPro" id="IPR036163">
    <property type="entry name" value="HMA_dom_sf"/>
</dbReference>
<accession>A0A835EY53</accession>
<keyword evidence="5" id="KW-1185">Reference proteome</keyword>
<protein>
    <recommendedName>
        <fullName evidence="3">HMA domain-containing protein</fullName>
    </recommendedName>
</protein>
<name>A0A835EY53_9POAL</name>
<feature type="compositionally biased region" description="Low complexity" evidence="2">
    <location>
        <begin position="77"/>
        <end position="96"/>
    </location>
</feature>
<gene>
    <name evidence="4" type="ORF">HU200_022073</name>
</gene>
<dbReference type="InterPro" id="IPR044594">
    <property type="entry name" value="HIPP01/3/5/6"/>
</dbReference>
<dbReference type="PANTHER" id="PTHR46413">
    <property type="entry name" value="HEAVY METAL-ASSOCIATED ISOPRENYLATED PLANT PROTEIN 6"/>
    <property type="match status" value="1"/>
</dbReference>
<dbReference type="Gene3D" id="3.30.70.100">
    <property type="match status" value="2"/>
</dbReference>
<evidence type="ECO:0000313" key="4">
    <source>
        <dbReference type="EMBL" id="KAF8722935.1"/>
    </source>
</evidence>
<sequence>MAPVILSMDVHCDSCAKKIRKAVMKVPGAESVSASFETGLVVVEGTADAAALRAHLQAKTKKNVNVVSDGTHAGEDSGAAGTNAATAGGSSSSPLSSPAPDPAPAAAPIVLEMELHCRSCADKVERRVMEIPGTQQGASCTFFFCTRTFACWSISFAYCLIGTCTCCTCVRAGVVTVRTDVAGRRVEVTGTADASAVATSLEVRMRKPVRVVSDPRSAGAAGYEHERRKAAAARAAAQQIQEMYSGTSSSYGAPPPQAGYYYNNYPEPGGGVCGQAGQQWPAYPSPGMESEMEGYYPYGGQQDDEKPPGCSIQ</sequence>
<dbReference type="InterPro" id="IPR017969">
    <property type="entry name" value="Heavy-metal-associated_CS"/>
</dbReference>
<dbReference type="EMBL" id="JACEFO010001669">
    <property type="protein sequence ID" value="KAF8722935.1"/>
    <property type="molecule type" value="Genomic_DNA"/>
</dbReference>
<keyword evidence="1" id="KW-0479">Metal-binding</keyword>
<reference evidence="4" key="1">
    <citation type="submission" date="2020-07" db="EMBL/GenBank/DDBJ databases">
        <title>Genome sequence and genetic diversity analysis of an under-domesticated orphan crop, white fonio (Digitaria exilis).</title>
        <authorList>
            <person name="Bennetzen J.L."/>
            <person name="Chen S."/>
            <person name="Ma X."/>
            <person name="Wang X."/>
            <person name="Yssel A.E.J."/>
            <person name="Chaluvadi S.R."/>
            <person name="Johnson M."/>
            <person name="Gangashetty P."/>
            <person name="Hamidou F."/>
            <person name="Sanogo M.D."/>
            <person name="Zwaenepoel A."/>
            <person name="Wallace J."/>
            <person name="Van De Peer Y."/>
            <person name="Van Deynze A."/>
        </authorList>
    </citation>
    <scope>NUCLEOTIDE SEQUENCE</scope>
    <source>
        <tissue evidence="4">Leaves</tissue>
    </source>
</reference>